<comment type="similarity">
    <text evidence="5">Belongs to the Prp family.</text>
</comment>
<evidence type="ECO:0000256" key="4">
    <source>
        <dbReference type="ARBA" id="ARBA00022807"/>
    </source>
</evidence>
<dbReference type="AlphaFoldDB" id="A0A1T4M548"/>
<keyword evidence="8" id="KW-1185">Reference proteome</keyword>
<name>A0A1T4M548_9FIRM</name>
<reference evidence="7 8" key="1">
    <citation type="submission" date="2017-02" db="EMBL/GenBank/DDBJ databases">
        <authorList>
            <person name="Peterson S.W."/>
        </authorList>
    </citation>
    <scope>NUCLEOTIDE SEQUENCE [LARGE SCALE GENOMIC DNA]</scope>
    <source>
        <strain evidence="7 8">ATCC 17233</strain>
    </source>
</reference>
<evidence type="ECO:0000256" key="5">
    <source>
        <dbReference type="ARBA" id="ARBA00044503"/>
    </source>
</evidence>
<organism evidence="7 8">
    <name type="scientific">Eubacterium ruminantium</name>
    <dbReference type="NCBI Taxonomy" id="42322"/>
    <lineage>
        <taxon>Bacteria</taxon>
        <taxon>Bacillati</taxon>
        <taxon>Bacillota</taxon>
        <taxon>Clostridia</taxon>
        <taxon>Eubacteriales</taxon>
        <taxon>Eubacteriaceae</taxon>
        <taxon>Eubacterium</taxon>
    </lineage>
</organism>
<dbReference type="Pfam" id="PF04327">
    <property type="entry name" value="Peptidase_Prp"/>
    <property type="match status" value="1"/>
</dbReference>
<keyword evidence="2" id="KW-0645">Protease</keyword>
<evidence type="ECO:0000313" key="7">
    <source>
        <dbReference type="EMBL" id="SJZ62025.1"/>
    </source>
</evidence>
<protein>
    <recommendedName>
        <fullName evidence="6">Ribosomal processing cysteine protease Prp</fullName>
    </recommendedName>
</protein>
<dbReference type="GO" id="GO:0008234">
    <property type="term" value="F:cysteine-type peptidase activity"/>
    <property type="evidence" value="ECO:0007669"/>
    <property type="project" value="UniProtKB-KW"/>
</dbReference>
<dbReference type="PANTHER" id="PTHR39178:SF1">
    <property type="entry name" value="RIBOSOMAL-PROCESSING CYSTEINE PROTEASE PRP"/>
    <property type="match status" value="1"/>
</dbReference>
<evidence type="ECO:0000256" key="3">
    <source>
        <dbReference type="ARBA" id="ARBA00022801"/>
    </source>
</evidence>
<dbReference type="GO" id="GO:0042254">
    <property type="term" value="P:ribosome biogenesis"/>
    <property type="evidence" value="ECO:0007669"/>
    <property type="project" value="UniProtKB-KW"/>
</dbReference>
<evidence type="ECO:0000313" key="8">
    <source>
        <dbReference type="Proteomes" id="UP000189857"/>
    </source>
</evidence>
<dbReference type="Gene3D" id="3.30.70.1490">
    <property type="entry name" value="Cysteine protease Prp"/>
    <property type="match status" value="1"/>
</dbReference>
<dbReference type="RefSeq" id="WP_078786944.1">
    <property type="nucleotide sequence ID" value="NZ_FMTO01000004.1"/>
</dbReference>
<sequence>MIKADFIKKNDYYFGFSIKGHAGFADYGEDIVCSAVSALAINTANSIEELTDDKFSCDAAENGDLEFKIISDVSSDSKLLIHSLYIGLTNIEKEYGQRFLKVCIKEV</sequence>
<keyword evidence="1" id="KW-0690">Ribosome biogenesis</keyword>
<evidence type="ECO:0000256" key="2">
    <source>
        <dbReference type="ARBA" id="ARBA00022670"/>
    </source>
</evidence>
<dbReference type="Proteomes" id="UP000189857">
    <property type="component" value="Unassembled WGS sequence"/>
</dbReference>
<gene>
    <name evidence="7" type="ORF">SAMN02745110_01113</name>
</gene>
<dbReference type="PANTHER" id="PTHR39178">
    <property type="entry name" value="HYPOTHETICAL RIBOSOME-ASSOCIATED PROTEIN"/>
    <property type="match status" value="1"/>
</dbReference>
<accession>A0A1T4M548</accession>
<dbReference type="EMBL" id="FUXA01000006">
    <property type="protein sequence ID" value="SJZ62025.1"/>
    <property type="molecule type" value="Genomic_DNA"/>
</dbReference>
<keyword evidence="4" id="KW-0788">Thiol protease</keyword>
<proteinExistence type="inferred from homology"/>
<dbReference type="GO" id="GO:0006508">
    <property type="term" value="P:proteolysis"/>
    <property type="evidence" value="ECO:0007669"/>
    <property type="project" value="UniProtKB-KW"/>
</dbReference>
<dbReference type="InterPro" id="IPR036764">
    <property type="entry name" value="Peptidase_Prp_sf"/>
</dbReference>
<evidence type="ECO:0000256" key="6">
    <source>
        <dbReference type="ARBA" id="ARBA00044538"/>
    </source>
</evidence>
<dbReference type="OrthoDB" id="48998at2"/>
<dbReference type="CDD" id="cd16332">
    <property type="entry name" value="Prp-like"/>
    <property type="match status" value="1"/>
</dbReference>
<dbReference type="InterPro" id="IPR007422">
    <property type="entry name" value="Peptidase_Prp"/>
</dbReference>
<dbReference type="SUPFAM" id="SSF118010">
    <property type="entry name" value="TM1457-like"/>
    <property type="match status" value="1"/>
</dbReference>
<evidence type="ECO:0000256" key="1">
    <source>
        <dbReference type="ARBA" id="ARBA00022517"/>
    </source>
</evidence>
<keyword evidence="3" id="KW-0378">Hydrolase</keyword>